<name>W6ME15_9GAMM</name>
<dbReference type="OrthoDB" id="9801549at2"/>
<comment type="catalytic activity">
    <reaction evidence="7 8">
        <text>5-amino-1-(5-phospho-D-ribosyl)imidazole-4-carboxylate + L-aspartate + ATP = (2S)-2-[5-amino-1-(5-phospho-beta-D-ribosyl)imidazole-4-carboxamido]succinate + ADP + phosphate + 2 H(+)</text>
        <dbReference type="Rhea" id="RHEA:22628"/>
        <dbReference type="ChEBI" id="CHEBI:15378"/>
        <dbReference type="ChEBI" id="CHEBI:29991"/>
        <dbReference type="ChEBI" id="CHEBI:30616"/>
        <dbReference type="ChEBI" id="CHEBI:43474"/>
        <dbReference type="ChEBI" id="CHEBI:58443"/>
        <dbReference type="ChEBI" id="CHEBI:77657"/>
        <dbReference type="ChEBI" id="CHEBI:456216"/>
        <dbReference type="EC" id="6.3.2.6"/>
    </reaction>
</comment>
<comment type="caution">
    <text evidence="10">The sequence shown here is derived from an EMBL/GenBank/DDBJ whole genome shotgun (WGS) entry which is preliminary data.</text>
</comment>
<dbReference type="EC" id="6.3.2.6" evidence="8"/>
<dbReference type="PANTHER" id="PTHR43700:SF1">
    <property type="entry name" value="PHOSPHORIBOSYLAMINOIMIDAZOLE-SUCCINOCARBOXAMIDE SYNTHASE"/>
    <property type="match status" value="1"/>
</dbReference>
<evidence type="ECO:0000256" key="2">
    <source>
        <dbReference type="ARBA" id="ARBA00010190"/>
    </source>
</evidence>
<evidence type="ECO:0000256" key="8">
    <source>
        <dbReference type="HAMAP-Rule" id="MF_00137"/>
    </source>
</evidence>
<evidence type="ECO:0000313" key="10">
    <source>
        <dbReference type="EMBL" id="CDI03823.1"/>
    </source>
</evidence>
<evidence type="ECO:0000313" key="11">
    <source>
        <dbReference type="Proteomes" id="UP000035760"/>
    </source>
</evidence>
<dbReference type="EMBL" id="CBTJ020000076">
    <property type="protein sequence ID" value="CDI03823.1"/>
    <property type="molecule type" value="Genomic_DNA"/>
</dbReference>
<sequence length="299" mass="33029">MSTPAPASPCEIKSLPLVYRGKVRDLYTVDDRHLLMVASDRLSAFDVILPTTIPGKGAILTAMSHFWFGRTRHILPDHLQRAEKTLEEALPDPLERAAVAGRAVVARRLKGLPVEAIVRGYLIGSGWKDYQRTGAVCGIRLPSGLQLADRLPEAIFTPSTKAALGAHDENVSFAVIAATIGEELAQQVQEVSLRIYREAADYALNRGIIIADTKFEFGLDEDGQLVLMDEVLTPDSSRFWPADQYRPGTNPPSFDKQFVRDYLETLAWGKQPPGPELPPEIVARTTAKYREALERLTVA</sequence>
<gene>
    <name evidence="8 10" type="primary">purC</name>
    <name evidence="10" type="ORF">BN873_660057</name>
</gene>
<dbReference type="HAMAP" id="MF_00137">
    <property type="entry name" value="SAICAR_synth"/>
    <property type="match status" value="1"/>
</dbReference>
<dbReference type="InterPro" id="IPR018236">
    <property type="entry name" value="SAICAR_synthetase_CS"/>
</dbReference>
<dbReference type="InterPro" id="IPR001636">
    <property type="entry name" value="SAICAR_synth"/>
</dbReference>
<dbReference type="Pfam" id="PF01259">
    <property type="entry name" value="SAICAR_synt"/>
    <property type="match status" value="1"/>
</dbReference>
<dbReference type="Gene3D" id="3.30.200.20">
    <property type="entry name" value="Phosphorylase Kinase, domain 1"/>
    <property type="match status" value="1"/>
</dbReference>
<keyword evidence="4 8" id="KW-0547">Nucleotide-binding</keyword>
<dbReference type="NCBIfam" id="TIGR00081">
    <property type="entry name" value="purC"/>
    <property type="match status" value="1"/>
</dbReference>
<dbReference type="SUPFAM" id="SSF56104">
    <property type="entry name" value="SAICAR synthase-like"/>
    <property type="match status" value="1"/>
</dbReference>
<keyword evidence="11" id="KW-1185">Reference proteome</keyword>
<dbReference type="GO" id="GO:0005524">
    <property type="term" value="F:ATP binding"/>
    <property type="evidence" value="ECO:0007669"/>
    <property type="project" value="UniProtKB-KW"/>
</dbReference>
<organism evidence="10 11">
    <name type="scientific">Candidatus Competibacter denitrificans Run_A_D11</name>
    <dbReference type="NCBI Taxonomy" id="1400863"/>
    <lineage>
        <taxon>Bacteria</taxon>
        <taxon>Pseudomonadati</taxon>
        <taxon>Pseudomonadota</taxon>
        <taxon>Gammaproteobacteria</taxon>
        <taxon>Candidatus Competibacteraceae</taxon>
        <taxon>Candidatus Competibacter</taxon>
    </lineage>
</organism>
<dbReference type="Proteomes" id="UP000035760">
    <property type="component" value="Unassembled WGS sequence"/>
</dbReference>
<feature type="domain" description="SAICAR synthetase/ADE2 N-terminal" evidence="9">
    <location>
        <begin position="18"/>
        <end position="270"/>
    </location>
</feature>
<dbReference type="GO" id="GO:0004639">
    <property type="term" value="F:phosphoribosylaminoimidazolesuccinocarboxamide synthase activity"/>
    <property type="evidence" value="ECO:0007669"/>
    <property type="project" value="UniProtKB-UniRule"/>
</dbReference>
<comment type="pathway">
    <text evidence="1 8">Purine metabolism; IMP biosynthesis via de novo pathway; 5-amino-1-(5-phospho-D-ribosyl)imidazole-4-carboxamide from 5-amino-1-(5-phospho-D-ribosyl)imidazole-4-carboxylate: step 1/2.</text>
</comment>
<evidence type="ECO:0000256" key="6">
    <source>
        <dbReference type="ARBA" id="ARBA00022840"/>
    </source>
</evidence>
<accession>W6ME15</accession>
<evidence type="ECO:0000256" key="4">
    <source>
        <dbReference type="ARBA" id="ARBA00022741"/>
    </source>
</evidence>
<dbReference type="RefSeq" id="WP_048675016.1">
    <property type="nucleotide sequence ID" value="NZ_CBTJ020000076.1"/>
</dbReference>
<reference evidence="10" key="2">
    <citation type="submission" date="2014-03" db="EMBL/GenBank/DDBJ databases">
        <title>Candidatus Competibacter-lineage genomes retrieved from metagenomes reveal functional metabolic diversity.</title>
        <authorList>
            <person name="McIlroy S.J."/>
            <person name="Albertsen M."/>
            <person name="Andresen E.K."/>
            <person name="Saunders A.M."/>
            <person name="Kristiansen R."/>
            <person name="Stokholm-Bjerregaard M."/>
            <person name="Nielsen K.L."/>
            <person name="Nielsen P.H."/>
        </authorList>
    </citation>
    <scope>NUCLEOTIDE SEQUENCE</scope>
    <source>
        <strain evidence="10">Run_A_D11</strain>
    </source>
</reference>
<dbReference type="InterPro" id="IPR028923">
    <property type="entry name" value="SAICAR_synt/ADE2_N"/>
</dbReference>
<protein>
    <recommendedName>
        <fullName evidence="8">Phosphoribosylaminoimidazole-succinocarboxamide synthase</fullName>
        <ecNumber evidence="8">6.3.2.6</ecNumber>
    </recommendedName>
    <alternativeName>
        <fullName evidence="8">SAICAR synthetase</fullName>
    </alternativeName>
</protein>
<reference evidence="10" key="1">
    <citation type="submission" date="2013-07" db="EMBL/GenBank/DDBJ databases">
        <authorList>
            <person name="McIlroy S."/>
        </authorList>
    </citation>
    <scope>NUCLEOTIDE SEQUENCE [LARGE SCALE GENOMIC DNA]</scope>
    <source>
        <strain evidence="10">Run_A_D11</strain>
    </source>
</reference>
<dbReference type="CDD" id="cd01414">
    <property type="entry name" value="SAICAR_synt_Sc"/>
    <property type="match status" value="1"/>
</dbReference>
<dbReference type="GO" id="GO:0005737">
    <property type="term" value="C:cytoplasm"/>
    <property type="evidence" value="ECO:0007669"/>
    <property type="project" value="TreeGrafter"/>
</dbReference>
<evidence type="ECO:0000256" key="1">
    <source>
        <dbReference type="ARBA" id="ARBA00004672"/>
    </source>
</evidence>
<dbReference type="FunFam" id="3.30.470.20:FF:000015">
    <property type="entry name" value="Phosphoribosylaminoimidazole-succinocarboxamide synthase"/>
    <property type="match status" value="1"/>
</dbReference>
<evidence type="ECO:0000256" key="3">
    <source>
        <dbReference type="ARBA" id="ARBA00022598"/>
    </source>
</evidence>
<dbReference type="UniPathway" id="UPA00074">
    <property type="reaction ID" value="UER00131"/>
</dbReference>
<comment type="similarity">
    <text evidence="2 8">Belongs to the SAICAR synthetase family.</text>
</comment>
<keyword evidence="6 8" id="KW-0067">ATP-binding</keyword>
<evidence type="ECO:0000256" key="7">
    <source>
        <dbReference type="ARBA" id="ARBA00048475"/>
    </source>
</evidence>
<dbReference type="PROSITE" id="PS01058">
    <property type="entry name" value="SAICAR_SYNTHETASE_2"/>
    <property type="match status" value="1"/>
</dbReference>
<proteinExistence type="inferred from homology"/>
<dbReference type="GO" id="GO:0006189">
    <property type="term" value="P:'de novo' IMP biosynthetic process"/>
    <property type="evidence" value="ECO:0007669"/>
    <property type="project" value="UniProtKB-UniRule"/>
</dbReference>
<evidence type="ECO:0000259" key="9">
    <source>
        <dbReference type="Pfam" id="PF01259"/>
    </source>
</evidence>
<dbReference type="Gene3D" id="3.30.470.20">
    <property type="entry name" value="ATP-grasp fold, B domain"/>
    <property type="match status" value="1"/>
</dbReference>
<dbReference type="PANTHER" id="PTHR43700">
    <property type="entry name" value="PHOSPHORIBOSYLAMINOIMIDAZOLE-SUCCINOCARBOXAMIDE SYNTHASE"/>
    <property type="match status" value="1"/>
</dbReference>
<dbReference type="NCBIfam" id="NF010568">
    <property type="entry name" value="PRK13961.1"/>
    <property type="match status" value="1"/>
</dbReference>
<keyword evidence="3 8" id="KW-0436">Ligase</keyword>
<evidence type="ECO:0000256" key="5">
    <source>
        <dbReference type="ARBA" id="ARBA00022755"/>
    </source>
</evidence>
<keyword evidence="5 8" id="KW-0658">Purine biosynthesis</keyword>
<dbReference type="AlphaFoldDB" id="W6ME15"/>
<dbReference type="STRING" id="1400863.BN873_660057"/>